<dbReference type="PROSITE" id="PS51898">
    <property type="entry name" value="TYR_RECOMBINASE"/>
    <property type="match status" value="1"/>
</dbReference>
<dbReference type="EMBL" id="SJPP01000002">
    <property type="protein sequence ID" value="TWU08898.1"/>
    <property type="molecule type" value="Genomic_DNA"/>
</dbReference>
<evidence type="ECO:0000313" key="3">
    <source>
        <dbReference type="EMBL" id="TWU08898.1"/>
    </source>
</evidence>
<keyword evidence="1" id="KW-0233">DNA recombination</keyword>
<dbReference type="Proteomes" id="UP000320735">
    <property type="component" value="Unassembled WGS sequence"/>
</dbReference>
<dbReference type="SUPFAM" id="SSF56349">
    <property type="entry name" value="DNA breaking-rejoining enzymes"/>
    <property type="match status" value="1"/>
</dbReference>
<keyword evidence="4" id="KW-1185">Reference proteome</keyword>
<sequence length="608" mass="68434">MATLFKKQFTKPIPTAAKIFTRTVKGEAKRFAQWTDRKGKQRTAELTAVGERLKYEAGTWTAKFRDGEGKVCEVATGCRDKQAAQSVLDELLRRSELVKARVLSPQQDKIADHQRTPLSDHLKAYVEHLKSRGVHSDRVKTMETRMEQTANACRWRWLSDLNVDSREKWLRTLTEEPIEDETPAKAISASVYNGFVESWVAFGFWCIGKRMAGKRYHFNGEKRLLVNPFEGMGRRDAKQDRRRIARAMTEDELTRLLDAARRRPLEDAMTIRTGPRKGEVAANVSDERTAKLRKLGQERSLIYKTFVLTGMRADELRTLKVADVSFGDVPFIKLQHTNEKSRKGSTIPLRSDLAADLREWIKGHDRTETVFNVPAGILRIMNRDLIAAGIDKTDADGRIIHVHALRHSFGTHLSRAGVAPRVAQAAMRHSDISLTMNTYTDARLLDTAEAVEALQIARETDSRTLAPTLAPNMGIVGQVESHSDHSTEDGGDDIETKEARKTQGFTGLSSVEVSEDLLNFSSPRWLSGTAMFLTSSWRRRRSWQQAIQPSAPIDTKATPVSLRHISKGSHHVREFFWLHGSRLLGTSGRTSDRNESFIGCTVIAALPL</sequence>
<comment type="caution">
    <text evidence="3">The sequence shown here is derived from an EMBL/GenBank/DDBJ whole genome shotgun (WGS) entry which is preliminary data.</text>
</comment>
<dbReference type="InterPro" id="IPR050090">
    <property type="entry name" value="Tyrosine_recombinase_XerCD"/>
</dbReference>
<evidence type="ECO:0000256" key="1">
    <source>
        <dbReference type="ARBA" id="ARBA00023172"/>
    </source>
</evidence>
<dbReference type="GO" id="GO:0006310">
    <property type="term" value="P:DNA recombination"/>
    <property type="evidence" value="ECO:0007669"/>
    <property type="project" value="UniProtKB-KW"/>
</dbReference>
<reference evidence="3 4" key="1">
    <citation type="submission" date="2019-02" db="EMBL/GenBank/DDBJ databases">
        <title>Deep-cultivation of Planctomycetes and their phenomic and genomic characterization uncovers novel biology.</title>
        <authorList>
            <person name="Wiegand S."/>
            <person name="Jogler M."/>
            <person name="Boedeker C."/>
            <person name="Pinto D."/>
            <person name="Vollmers J."/>
            <person name="Rivas-Marin E."/>
            <person name="Kohn T."/>
            <person name="Peeters S.H."/>
            <person name="Heuer A."/>
            <person name="Rast P."/>
            <person name="Oberbeckmann S."/>
            <person name="Bunk B."/>
            <person name="Jeske O."/>
            <person name="Meyerdierks A."/>
            <person name="Storesund J.E."/>
            <person name="Kallscheuer N."/>
            <person name="Luecker S."/>
            <person name="Lage O.M."/>
            <person name="Pohl T."/>
            <person name="Merkel B.J."/>
            <person name="Hornburger P."/>
            <person name="Mueller R.-W."/>
            <person name="Bruemmer F."/>
            <person name="Labrenz M."/>
            <person name="Spormann A.M."/>
            <person name="Op Den Camp H."/>
            <person name="Overmann J."/>
            <person name="Amann R."/>
            <person name="Jetten M.S.M."/>
            <person name="Mascher T."/>
            <person name="Medema M.H."/>
            <person name="Devos D.P."/>
            <person name="Kaster A.-K."/>
            <person name="Ovreas L."/>
            <person name="Rohde M."/>
            <person name="Galperin M.Y."/>
            <person name="Jogler C."/>
        </authorList>
    </citation>
    <scope>NUCLEOTIDE SEQUENCE [LARGE SCALE GENOMIC DNA]</scope>
    <source>
        <strain evidence="3 4">CA54</strain>
    </source>
</reference>
<dbReference type="InterPro" id="IPR011010">
    <property type="entry name" value="DNA_brk_join_enz"/>
</dbReference>
<dbReference type="RefSeq" id="WP_197532628.1">
    <property type="nucleotide sequence ID" value="NZ_SJPP01000002.1"/>
</dbReference>
<dbReference type="PANTHER" id="PTHR30349">
    <property type="entry name" value="PHAGE INTEGRASE-RELATED"/>
    <property type="match status" value="1"/>
</dbReference>
<dbReference type="Gene3D" id="1.10.443.10">
    <property type="entry name" value="Intergrase catalytic core"/>
    <property type="match status" value="1"/>
</dbReference>
<accession>A0A5C6BA96</accession>
<organism evidence="3 4">
    <name type="scientific">Symmachiella macrocystis</name>
    <dbReference type="NCBI Taxonomy" id="2527985"/>
    <lineage>
        <taxon>Bacteria</taxon>
        <taxon>Pseudomonadati</taxon>
        <taxon>Planctomycetota</taxon>
        <taxon>Planctomycetia</taxon>
        <taxon>Planctomycetales</taxon>
        <taxon>Planctomycetaceae</taxon>
        <taxon>Symmachiella</taxon>
    </lineage>
</organism>
<evidence type="ECO:0000313" key="4">
    <source>
        <dbReference type="Proteomes" id="UP000320735"/>
    </source>
</evidence>
<feature type="domain" description="Tyr recombinase" evidence="2">
    <location>
        <begin position="243"/>
        <end position="452"/>
    </location>
</feature>
<dbReference type="InterPro" id="IPR013762">
    <property type="entry name" value="Integrase-like_cat_sf"/>
</dbReference>
<dbReference type="PANTHER" id="PTHR30349:SF64">
    <property type="entry name" value="PROPHAGE INTEGRASE INTD-RELATED"/>
    <property type="match status" value="1"/>
</dbReference>
<dbReference type="AlphaFoldDB" id="A0A5C6BA96"/>
<name>A0A5C6BA96_9PLAN</name>
<dbReference type="Pfam" id="PF00589">
    <property type="entry name" value="Phage_integrase"/>
    <property type="match status" value="1"/>
</dbReference>
<dbReference type="CDD" id="cd00397">
    <property type="entry name" value="DNA_BRE_C"/>
    <property type="match status" value="1"/>
</dbReference>
<proteinExistence type="predicted"/>
<dbReference type="GO" id="GO:0003677">
    <property type="term" value="F:DNA binding"/>
    <property type="evidence" value="ECO:0007669"/>
    <property type="project" value="InterPro"/>
</dbReference>
<dbReference type="InterPro" id="IPR002104">
    <property type="entry name" value="Integrase_catalytic"/>
</dbReference>
<gene>
    <name evidence="3" type="ORF">CA54_41370</name>
</gene>
<evidence type="ECO:0000259" key="2">
    <source>
        <dbReference type="PROSITE" id="PS51898"/>
    </source>
</evidence>
<dbReference type="GO" id="GO:0015074">
    <property type="term" value="P:DNA integration"/>
    <property type="evidence" value="ECO:0007669"/>
    <property type="project" value="InterPro"/>
</dbReference>
<protein>
    <submittedName>
        <fullName evidence="3">Site-specific tyrosine recombinase XerC</fullName>
    </submittedName>
</protein>